<dbReference type="GO" id="GO:0019808">
    <property type="term" value="F:polyamine binding"/>
    <property type="evidence" value="ECO:0007669"/>
    <property type="project" value="InterPro"/>
</dbReference>
<dbReference type="PROSITE" id="PS51318">
    <property type="entry name" value="TAT"/>
    <property type="match status" value="1"/>
</dbReference>
<dbReference type="EMBL" id="RPFW01000002">
    <property type="protein sequence ID" value="TVZ05087.1"/>
    <property type="molecule type" value="Genomic_DNA"/>
</dbReference>
<dbReference type="Proteomes" id="UP000460272">
    <property type="component" value="Unassembled WGS sequence"/>
</dbReference>
<reference evidence="6 7" key="1">
    <citation type="submission" date="2018-11" db="EMBL/GenBank/DDBJ databases">
        <title>Trebonia kvetii gen.nov., sp.nov., a novel acidophilic actinobacterium, and proposal of the new actinobacterial family Treboniaceae fam. nov.</title>
        <authorList>
            <person name="Rapoport D."/>
            <person name="Sagova-Mareckova M."/>
            <person name="Sedlacek I."/>
            <person name="Provaznik J."/>
            <person name="Kralova S."/>
            <person name="Pavlinic D."/>
            <person name="Benes V."/>
            <person name="Kopecky J."/>
        </authorList>
    </citation>
    <scope>NUCLEOTIDE SEQUENCE [LARGE SCALE GENOMIC DNA]</scope>
    <source>
        <strain evidence="6 7">15Tr583</strain>
    </source>
</reference>
<dbReference type="InterPro" id="IPR006059">
    <property type="entry name" value="SBP"/>
</dbReference>
<organism evidence="6 7">
    <name type="scientific">Trebonia kvetii</name>
    <dbReference type="NCBI Taxonomy" id="2480626"/>
    <lineage>
        <taxon>Bacteria</taxon>
        <taxon>Bacillati</taxon>
        <taxon>Actinomycetota</taxon>
        <taxon>Actinomycetes</taxon>
        <taxon>Streptosporangiales</taxon>
        <taxon>Treboniaceae</taxon>
        <taxon>Trebonia</taxon>
    </lineage>
</organism>
<keyword evidence="4" id="KW-0574">Periplasm</keyword>
<dbReference type="GO" id="GO:0042597">
    <property type="term" value="C:periplasmic space"/>
    <property type="evidence" value="ECO:0007669"/>
    <property type="project" value="UniProtKB-SubCell"/>
</dbReference>
<dbReference type="InterPro" id="IPR001188">
    <property type="entry name" value="Sperm_putr-bd"/>
</dbReference>
<proteinExistence type="predicted"/>
<dbReference type="RefSeq" id="WP_145852792.1">
    <property type="nucleotide sequence ID" value="NZ_RPFW01000002.1"/>
</dbReference>
<dbReference type="Gene3D" id="3.40.190.10">
    <property type="entry name" value="Periplasmic binding protein-like II"/>
    <property type="match status" value="2"/>
</dbReference>
<keyword evidence="7" id="KW-1185">Reference proteome</keyword>
<dbReference type="CDD" id="cd13590">
    <property type="entry name" value="PBP2_PotD_PotF_like"/>
    <property type="match status" value="1"/>
</dbReference>
<evidence type="ECO:0000256" key="1">
    <source>
        <dbReference type="ARBA" id="ARBA00004418"/>
    </source>
</evidence>
<dbReference type="InterPro" id="IPR006311">
    <property type="entry name" value="TAT_signal"/>
</dbReference>
<sequence length="419" mass="45566">MNADDNQLNILVPRSMKPKLDYLHREVEHAAGRPLSRRQALGLGGMALLAGAVGCSTSTSPSSPASPAASGGAQSVSANPLTGKPLEGHLEIYTWSEYSDPSTFTKFTKLPAEAKAGLTLHQTFYSSNDELLAKLHAGGTSYDIIVPSQNAVAELIQENSLLALDKALLPNLKYLDPSFLKPSYDPTGDYHVIKDFGITMFFFNNKIVTEEIKTMHDFYQALPKYVGKGRTNLLDGAEEVVPLALMALGLDPNTSSQADFNQAKSFLLSIRKGVTTIDASAYIDDAIAGKIILGQGWNGDIRRIVQGRAKQGDMTGVIPTAASEIWADNWCIPASAPHPVAAHAWINWLLTPSTAVTEMNYHNYKIPMPTALSQLAPSLQNDPLFNVPKTYTDNYHYILNVSPQVVEARTQIYSEFKAA</sequence>
<evidence type="ECO:0000256" key="5">
    <source>
        <dbReference type="SAM" id="MobiDB-lite"/>
    </source>
</evidence>
<dbReference type="SUPFAM" id="SSF53850">
    <property type="entry name" value="Periplasmic binding protein-like II"/>
    <property type="match status" value="1"/>
</dbReference>
<evidence type="ECO:0000256" key="4">
    <source>
        <dbReference type="ARBA" id="ARBA00022764"/>
    </source>
</evidence>
<keyword evidence="2" id="KW-0813">Transport</keyword>
<feature type="compositionally biased region" description="Low complexity" evidence="5">
    <location>
        <begin position="59"/>
        <end position="78"/>
    </location>
</feature>
<evidence type="ECO:0000256" key="3">
    <source>
        <dbReference type="ARBA" id="ARBA00022729"/>
    </source>
</evidence>
<dbReference type="GO" id="GO:0015846">
    <property type="term" value="P:polyamine transport"/>
    <property type="evidence" value="ECO:0007669"/>
    <property type="project" value="InterPro"/>
</dbReference>
<evidence type="ECO:0000313" key="6">
    <source>
        <dbReference type="EMBL" id="TVZ05087.1"/>
    </source>
</evidence>
<dbReference type="PRINTS" id="PR00909">
    <property type="entry name" value="SPERMDNBNDNG"/>
</dbReference>
<evidence type="ECO:0000313" key="7">
    <source>
        <dbReference type="Proteomes" id="UP000460272"/>
    </source>
</evidence>
<protein>
    <submittedName>
        <fullName evidence="6">Spermidine/putrescine ABC transporter substrate-binding protein</fullName>
    </submittedName>
</protein>
<name>A0A6P2C297_9ACTN</name>
<dbReference type="AlphaFoldDB" id="A0A6P2C297"/>
<comment type="caution">
    <text evidence="6">The sequence shown here is derived from an EMBL/GenBank/DDBJ whole genome shotgun (WGS) entry which is preliminary data.</text>
</comment>
<dbReference type="PANTHER" id="PTHR30222">
    <property type="entry name" value="SPERMIDINE/PUTRESCINE-BINDING PERIPLASMIC PROTEIN"/>
    <property type="match status" value="1"/>
</dbReference>
<feature type="region of interest" description="Disordered" evidence="5">
    <location>
        <begin position="59"/>
        <end position="81"/>
    </location>
</feature>
<keyword evidence="3" id="KW-0732">Signal</keyword>
<evidence type="ECO:0000256" key="2">
    <source>
        <dbReference type="ARBA" id="ARBA00022448"/>
    </source>
</evidence>
<dbReference type="PANTHER" id="PTHR30222:SF17">
    <property type="entry name" value="SPERMIDINE_PUTRESCINE-BINDING PERIPLASMIC PROTEIN"/>
    <property type="match status" value="1"/>
</dbReference>
<dbReference type="OrthoDB" id="9769319at2"/>
<gene>
    <name evidence="6" type="ORF">EAS64_10760</name>
</gene>
<accession>A0A6P2C297</accession>
<dbReference type="Pfam" id="PF13416">
    <property type="entry name" value="SBP_bac_8"/>
    <property type="match status" value="1"/>
</dbReference>
<comment type="subcellular location">
    <subcellularLocation>
        <location evidence="1">Periplasm</location>
    </subcellularLocation>
</comment>